<protein>
    <submittedName>
        <fullName evidence="1">Uncharacterized protein</fullName>
    </submittedName>
</protein>
<sequence>MNWRSALGAIVGALLPMPLLLVLLSLRTEAPSPASGSPQVSPVLSFEERMQRVTYHRECRRASDCEPPMGCVVDARVYTHYCTDSQCMTDAQCPDGLVCRDVDPVGEGLLVRFCVPLGFRKEGEECLPIPSTREQACESGLLCAEVKMNWCGRPCQLDDPASCPEGFFCGNVPPEPICLPTCETRGCPEGQQCIRHYGGVSQCAVVYGPDCQQSPCPEGRECRVRTSLEKPGKAWTECVEECGPGKPPCPEGFTCDRWHCLPSCNPQGPSTCPEGYVCKQGKKPDRPWVCQSDR</sequence>
<dbReference type="EMBL" id="JABBJJ010000158">
    <property type="protein sequence ID" value="NMO18883.1"/>
    <property type="molecule type" value="Genomic_DNA"/>
</dbReference>
<evidence type="ECO:0000313" key="1">
    <source>
        <dbReference type="EMBL" id="NMO18883.1"/>
    </source>
</evidence>
<keyword evidence="2" id="KW-1185">Reference proteome</keyword>
<dbReference type="AlphaFoldDB" id="A0A848LMN0"/>
<name>A0A848LMN0_9BACT</name>
<dbReference type="RefSeq" id="WP_169348144.1">
    <property type="nucleotide sequence ID" value="NZ_JABBJJ010000158.1"/>
</dbReference>
<evidence type="ECO:0000313" key="2">
    <source>
        <dbReference type="Proteomes" id="UP000518300"/>
    </source>
</evidence>
<dbReference type="Proteomes" id="UP000518300">
    <property type="component" value="Unassembled WGS sequence"/>
</dbReference>
<comment type="caution">
    <text evidence="1">The sequence shown here is derived from an EMBL/GenBank/DDBJ whole genome shotgun (WGS) entry which is preliminary data.</text>
</comment>
<reference evidence="1 2" key="1">
    <citation type="submission" date="2020-04" db="EMBL/GenBank/DDBJ databases">
        <title>Draft genome of Pyxidicoccus fallax type strain.</title>
        <authorList>
            <person name="Whitworth D.E."/>
        </authorList>
    </citation>
    <scope>NUCLEOTIDE SEQUENCE [LARGE SCALE GENOMIC DNA]</scope>
    <source>
        <strain evidence="1 2">DSM 14698</strain>
    </source>
</reference>
<gene>
    <name evidence="1" type="ORF">HG543_29060</name>
</gene>
<accession>A0A848LMN0</accession>
<organism evidence="1 2">
    <name type="scientific">Pyxidicoccus fallax</name>
    <dbReference type="NCBI Taxonomy" id="394095"/>
    <lineage>
        <taxon>Bacteria</taxon>
        <taxon>Pseudomonadati</taxon>
        <taxon>Myxococcota</taxon>
        <taxon>Myxococcia</taxon>
        <taxon>Myxococcales</taxon>
        <taxon>Cystobacterineae</taxon>
        <taxon>Myxococcaceae</taxon>
        <taxon>Pyxidicoccus</taxon>
    </lineage>
</organism>
<proteinExistence type="predicted"/>